<dbReference type="AlphaFoldDB" id="A0A8T3VS40"/>
<evidence type="ECO:0000313" key="3">
    <source>
        <dbReference type="Proteomes" id="UP000713479"/>
    </source>
</evidence>
<accession>A0A8T3VS40</accession>
<proteinExistence type="predicted"/>
<comment type="caution">
    <text evidence="2">The sequence shown here is derived from an EMBL/GenBank/DDBJ whole genome shotgun (WGS) entry which is preliminary data.</text>
</comment>
<organism evidence="2 3">
    <name type="scientific">Methanobrevibacter millerae</name>
    <dbReference type="NCBI Taxonomy" id="230361"/>
    <lineage>
        <taxon>Archaea</taxon>
        <taxon>Methanobacteriati</taxon>
        <taxon>Methanobacteriota</taxon>
        <taxon>Methanomada group</taxon>
        <taxon>Methanobacteria</taxon>
        <taxon>Methanobacteriales</taxon>
        <taxon>Methanobacteriaceae</taxon>
        <taxon>Methanobrevibacter</taxon>
    </lineage>
</organism>
<dbReference type="Proteomes" id="UP000713479">
    <property type="component" value="Unassembled WGS sequence"/>
</dbReference>
<sequence length="97" mass="11318">MICPNCHKTYDNGNVYCVECGVRLVPESMKANVQNPMERHSSRFKSSKPKTEDEVPSNKPRIELSSSDQKLDIMIMQNKELIRQNNRIIELLERLNR</sequence>
<name>A0A8T3VS40_9EURY</name>
<dbReference type="EMBL" id="SUTF01000007">
    <property type="protein sequence ID" value="MBE6510876.1"/>
    <property type="molecule type" value="Genomic_DNA"/>
</dbReference>
<evidence type="ECO:0008006" key="4">
    <source>
        <dbReference type="Google" id="ProtNLM"/>
    </source>
</evidence>
<evidence type="ECO:0000256" key="1">
    <source>
        <dbReference type="SAM" id="MobiDB-lite"/>
    </source>
</evidence>
<gene>
    <name evidence="2" type="ORF">E7Z74_06385</name>
</gene>
<feature type="region of interest" description="Disordered" evidence="1">
    <location>
        <begin position="31"/>
        <end position="64"/>
    </location>
</feature>
<evidence type="ECO:0000313" key="2">
    <source>
        <dbReference type="EMBL" id="MBE6510876.1"/>
    </source>
</evidence>
<protein>
    <recommendedName>
        <fullName evidence="4">Zinc-ribbon domain-containing protein</fullName>
    </recommendedName>
</protein>
<reference evidence="2" key="1">
    <citation type="submission" date="2019-04" db="EMBL/GenBank/DDBJ databases">
        <title>Evolution of Biomass-Degrading Anaerobic Consortia Revealed by Metagenomics.</title>
        <authorList>
            <person name="Peng X."/>
        </authorList>
    </citation>
    <scope>NUCLEOTIDE SEQUENCE</scope>
    <source>
        <strain evidence="2">SIG13</strain>
    </source>
</reference>